<keyword evidence="4 5" id="KW-0413">Isomerase</keyword>
<evidence type="ECO:0000256" key="1">
    <source>
        <dbReference type="ARBA" id="ARBA00000971"/>
    </source>
</evidence>
<dbReference type="AlphaFoldDB" id="A0A813LVU0"/>
<keyword evidence="3 5" id="KW-0697">Rotamase</keyword>
<dbReference type="GO" id="GO:0003755">
    <property type="term" value="F:peptidyl-prolyl cis-trans isomerase activity"/>
    <property type="evidence" value="ECO:0007669"/>
    <property type="project" value="UniProtKB-KW"/>
</dbReference>
<evidence type="ECO:0000256" key="5">
    <source>
        <dbReference type="PROSITE-ProRule" id="PRU00278"/>
    </source>
</evidence>
<evidence type="ECO:0000256" key="3">
    <source>
        <dbReference type="ARBA" id="ARBA00023110"/>
    </source>
</evidence>
<dbReference type="InterPro" id="IPR046357">
    <property type="entry name" value="PPIase_dom_sf"/>
</dbReference>
<dbReference type="Pfam" id="PF00639">
    <property type="entry name" value="Rotamase"/>
    <property type="match status" value="1"/>
</dbReference>
<feature type="domain" description="PpiC" evidence="7">
    <location>
        <begin position="302"/>
        <end position="418"/>
    </location>
</feature>
<dbReference type="Gene3D" id="3.10.50.40">
    <property type="match status" value="1"/>
</dbReference>
<dbReference type="GO" id="GO:0005829">
    <property type="term" value="C:cytosol"/>
    <property type="evidence" value="ECO:0007669"/>
    <property type="project" value="TreeGrafter"/>
</dbReference>
<dbReference type="Pfam" id="PF00226">
    <property type="entry name" value="DnaJ"/>
    <property type="match status" value="1"/>
</dbReference>
<comment type="caution">
    <text evidence="8">The sequence shown here is derived from an EMBL/GenBank/DDBJ whole genome shotgun (WGS) entry which is preliminary data.</text>
</comment>
<evidence type="ECO:0000259" key="7">
    <source>
        <dbReference type="PROSITE" id="PS50198"/>
    </source>
</evidence>
<dbReference type="Gene3D" id="1.10.287.110">
    <property type="entry name" value="DnaJ domain"/>
    <property type="match status" value="1"/>
</dbReference>
<gene>
    <name evidence="8" type="ORF">PGLA2088_LOCUS49728</name>
</gene>
<dbReference type="SUPFAM" id="SSF46565">
    <property type="entry name" value="Chaperone J-domain"/>
    <property type="match status" value="1"/>
</dbReference>
<accession>A0A813LVU0</accession>
<dbReference type="EMBL" id="CAJNNW010037139">
    <property type="protein sequence ID" value="CAE8739697.1"/>
    <property type="molecule type" value="Genomic_DNA"/>
</dbReference>
<dbReference type="PROSITE" id="PS50076">
    <property type="entry name" value="DNAJ_2"/>
    <property type="match status" value="1"/>
</dbReference>
<dbReference type="InterPro" id="IPR036869">
    <property type="entry name" value="J_dom_sf"/>
</dbReference>
<dbReference type="EC" id="5.2.1.8" evidence="2"/>
<evidence type="ECO:0000256" key="4">
    <source>
        <dbReference type="ARBA" id="ARBA00023235"/>
    </source>
</evidence>
<sequence length="418" mass="45838">VVHGDVLYRSSECLELNDAQRILRARSPFEVLQIPPDGPVDEKQVRTAYRKLALRVHPDKRSQEEDLDSFNQAFTRLETAKEAIESMLSADVAACRELHRVLHAEVHRRDVAADLLGVDGTATYETQQVAEEAEKASKKGIAKLAKMEHIASADHERAVAIYKEAIETLRRPASKEALPRQEALLRQPMSTSRALGARDMRFPAPVLAMKPESVSWHVPRDKAARVALLCGSTADLTDQQLTSSSSSFKRCPKASALRWCQESTPSASSCMAACLRFEARVPGKDDGSAKRQKTAAGQPQKAGTIFLRHILLRHLQLRVLDPSARREGTAKGPGDAEALALATLQELLATPNLFVKKCRELSDCTTAEQPGQLVGHLGWVGRGEQEQSLEDAGFALAPNEFGDIVVTSRGVHIIQRLG</sequence>
<dbReference type="GO" id="GO:0005634">
    <property type="term" value="C:nucleus"/>
    <property type="evidence" value="ECO:0007669"/>
    <property type="project" value="TreeGrafter"/>
</dbReference>
<feature type="non-terminal residue" evidence="8">
    <location>
        <position position="418"/>
    </location>
</feature>
<dbReference type="PANTHER" id="PTHR10657">
    <property type="entry name" value="PEPTIDYL-PROLYL CIS-TRANS ISOMERASE"/>
    <property type="match status" value="1"/>
</dbReference>
<feature type="domain" description="J" evidence="6">
    <location>
        <begin position="27"/>
        <end position="103"/>
    </location>
</feature>
<proteinExistence type="predicted"/>
<dbReference type="SUPFAM" id="SSF54534">
    <property type="entry name" value="FKBP-like"/>
    <property type="match status" value="1"/>
</dbReference>
<evidence type="ECO:0000313" key="8">
    <source>
        <dbReference type="EMBL" id="CAE8739697.1"/>
    </source>
</evidence>
<name>A0A813LVU0_POLGL</name>
<evidence type="ECO:0000259" key="6">
    <source>
        <dbReference type="PROSITE" id="PS50076"/>
    </source>
</evidence>
<dbReference type="SMART" id="SM00271">
    <property type="entry name" value="DnaJ"/>
    <property type="match status" value="1"/>
</dbReference>
<evidence type="ECO:0000256" key="2">
    <source>
        <dbReference type="ARBA" id="ARBA00013194"/>
    </source>
</evidence>
<evidence type="ECO:0000313" key="9">
    <source>
        <dbReference type="Proteomes" id="UP000626109"/>
    </source>
</evidence>
<dbReference type="InterPro" id="IPR001623">
    <property type="entry name" value="DnaJ_domain"/>
</dbReference>
<dbReference type="PROSITE" id="PS50198">
    <property type="entry name" value="PPIC_PPIASE_2"/>
    <property type="match status" value="1"/>
</dbReference>
<dbReference type="PANTHER" id="PTHR10657:SF4">
    <property type="entry name" value="PEPTIDYL-PROLYL CIS-TRANS ISOMERASE-RELATED"/>
    <property type="match status" value="1"/>
</dbReference>
<protein>
    <recommendedName>
        <fullName evidence="2">peptidylprolyl isomerase</fullName>
        <ecNumber evidence="2">5.2.1.8</ecNumber>
    </recommendedName>
</protein>
<dbReference type="Proteomes" id="UP000626109">
    <property type="component" value="Unassembled WGS sequence"/>
</dbReference>
<comment type="catalytic activity">
    <reaction evidence="1">
        <text>[protein]-peptidylproline (omega=180) = [protein]-peptidylproline (omega=0)</text>
        <dbReference type="Rhea" id="RHEA:16237"/>
        <dbReference type="Rhea" id="RHEA-COMP:10747"/>
        <dbReference type="Rhea" id="RHEA-COMP:10748"/>
        <dbReference type="ChEBI" id="CHEBI:83833"/>
        <dbReference type="ChEBI" id="CHEBI:83834"/>
        <dbReference type="EC" id="5.2.1.8"/>
    </reaction>
</comment>
<dbReference type="InterPro" id="IPR000297">
    <property type="entry name" value="PPIase_PpiC"/>
</dbReference>
<dbReference type="CDD" id="cd06257">
    <property type="entry name" value="DnaJ"/>
    <property type="match status" value="1"/>
</dbReference>
<organism evidence="8 9">
    <name type="scientific">Polarella glacialis</name>
    <name type="common">Dinoflagellate</name>
    <dbReference type="NCBI Taxonomy" id="89957"/>
    <lineage>
        <taxon>Eukaryota</taxon>
        <taxon>Sar</taxon>
        <taxon>Alveolata</taxon>
        <taxon>Dinophyceae</taxon>
        <taxon>Suessiales</taxon>
        <taxon>Suessiaceae</taxon>
        <taxon>Polarella</taxon>
    </lineage>
</organism>
<reference evidence="8" key="1">
    <citation type="submission" date="2021-02" db="EMBL/GenBank/DDBJ databases">
        <authorList>
            <person name="Dougan E. K."/>
            <person name="Rhodes N."/>
            <person name="Thang M."/>
            <person name="Chan C."/>
        </authorList>
    </citation>
    <scope>NUCLEOTIDE SEQUENCE</scope>
</reference>
<dbReference type="InterPro" id="IPR051370">
    <property type="entry name" value="PPIase_Pin1"/>
</dbReference>